<dbReference type="Gene3D" id="3.40.50.300">
    <property type="entry name" value="P-loop containing nucleotide triphosphate hydrolases"/>
    <property type="match status" value="1"/>
</dbReference>
<comment type="caution">
    <text evidence="1">The sequence shown here is derived from an EMBL/GenBank/DDBJ whole genome shotgun (WGS) entry which is preliminary data.</text>
</comment>
<gene>
    <name evidence="1" type="ORF">GCM10025791_08530</name>
</gene>
<proteinExistence type="predicted"/>
<dbReference type="InterPro" id="IPR027417">
    <property type="entry name" value="P-loop_NTPase"/>
</dbReference>
<accession>A0AAV3TYB2</accession>
<dbReference type="PANTHER" id="PTHR36451">
    <property type="entry name" value="PAPS-DEPENDENT SULFOTRANSFERASE STF3"/>
    <property type="match status" value="1"/>
</dbReference>
<dbReference type="AlphaFoldDB" id="A0AAV3TYB2"/>
<evidence type="ECO:0000313" key="2">
    <source>
        <dbReference type="Proteomes" id="UP001409585"/>
    </source>
</evidence>
<protein>
    <submittedName>
        <fullName evidence="1">Sulfotransferase</fullName>
    </submittedName>
</protein>
<dbReference type="PANTHER" id="PTHR36451:SF1">
    <property type="entry name" value="OMEGA-HYDROXY-BETA-DIHYDROMENAQUINONE-9 SULFOTRANSFERASE STF3"/>
    <property type="match status" value="1"/>
</dbReference>
<dbReference type="EMBL" id="BAABLX010000007">
    <property type="protein sequence ID" value="GAA4934050.1"/>
    <property type="molecule type" value="Genomic_DNA"/>
</dbReference>
<dbReference type="SUPFAM" id="SSF52540">
    <property type="entry name" value="P-loop containing nucleoside triphosphate hydrolases"/>
    <property type="match status" value="1"/>
</dbReference>
<name>A0AAV3TYB2_9ALTE</name>
<dbReference type="Pfam" id="PF13469">
    <property type="entry name" value="Sulfotransfer_3"/>
    <property type="match status" value="1"/>
</dbReference>
<keyword evidence="2" id="KW-1185">Reference proteome</keyword>
<reference evidence="2" key="1">
    <citation type="journal article" date="2019" name="Int. J. Syst. Evol. Microbiol.">
        <title>The Global Catalogue of Microorganisms (GCM) 10K type strain sequencing project: providing services to taxonomists for standard genome sequencing and annotation.</title>
        <authorList>
            <consortium name="The Broad Institute Genomics Platform"/>
            <consortium name="The Broad Institute Genome Sequencing Center for Infectious Disease"/>
            <person name="Wu L."/>
            <person name="Ma J."/>
        </authorList>
    </citation>
    <scope>NUCLEOTIDE SEQUENCE [LARGE SCALE GENOMIC DNA]</scope>
    <source>
        <strain evidence="2">JCM 19134</strain>
    </source>
</reference>
<organism evidence="1 2">
    <name type="scientific">Halioxenophilus aromaticivorans</name>
    <dbReference type="NCBI Taxonomy" id="1306992"/>
    <lineage>
        <taxon>Bacteria</taxon>
        <taxon>Pseudomonadati</taxon>
        <taxon>Pseudomonadota</taxon>
        <taxon>Gammaproteobacteria</taxon>
        <taxon>Alteromonadales</taxon>
        <taxon>Alteromonadaceae</taxon>
        <taxon>Halioxenophilus</taxon>
    </lineage>
</organism>
<dbReference type="InterPro" id="IPR052736">
    <property type="entry name" value="Stf3_sulfotransferase"/>
</dbReference>
<dbReference type="RefSeq" id="WP_390517890.1">
    <property type="nucleotide sequence ID" value="NZ_AP031496.1"/>
</dbReference>
<dbReference type="Proteomes" id="UP001409585">
    <property type="component" value="Unassembled WGS sequence"/>
</dbReference>
<sequence length="415" mass="47345">MPGIPKPVLTSTSSILTPQPCVEMMVFYPQLVPIIMITVADITEKAEQQTGLKANLDPKVNEALTTLVNAMQEAKLTERGWQSMGGTITGNLVNRLKVENHLAEHPELLDTPVTKPMFVFGLPRTGTTLLINLLNEDANRRCFLRWESLNSVPPPKADELLTDPRCVESQKMTEMSLKHAPHIAAIHYEDAHSPTECQFAMSQSFCAQFYDSMMAVPSYHEWFLNADYQPAFDYQKKLLQLLQSEAPGQWTLKNPWHPLYLNALKATYPDAQLVMTHRDPVDVVASACSLVKHVRRMFSEDVDLEYLGQQMLRTFHLMTERTLAYKKAHGWDAIYDVQYTDLMQDPIGEIQKLYQHFDTPFTEALAQSLDNYMGNNPKGKFGKHEYNLEEYGLTEAQIRSEFSDYCKTFNIPTRS</sequence>
<evidence type="ECO:0000313" key="1">
    <source>
        <dbReference type="EMBL" id="GAA4934050.1"/>
    </source>
</evidence>